<feature type="region of interest" description="Disordered" evidence="6">
    <location>
        <begin position="1744"/>
        <end position="1785"/>
    </location>
</feature>
<dbReference type="Pfam" id="PF09104">
    <property type="entry name" value="BRCA-2_OB3"/>
    <property type="match status" value="1"/>
</dbReference>
<evidence type="ECO:0000256" key="5">
    <source>
        <dbReference type="ARBA" id="ARBA00023204"/>
    </source>
</evidence>
<evidence type="ECO:0000259" key="7">
    <source>
        <dbReference type="SMART" id="SM01341"/>
    </source>
</evidence>
<dbReference type="Proteomes" id="UP001549921">
    <property type="component" value="Unassembled WGS sequence"/>
</dbReference>
<evidence type="ECO:0000256" key="4">
    <source>
        <dbReference type="ARBA" id="ARBA00023172"/>
    </source>
</evidence>
<dbReference type="SMART" id="SM01341">
    <property type="entry name" value="Tower"/>
    <property type="match status" value="1"/>
</dbReference>
<dbReference type="InterPro" id="IPR036315">
    <property type="entry name" value="BRCA2_hlx_sf"/>
</dbReference>
<dbReference type="SUPFAM" id="SSF50249">
    <property type="entry name" value="Nucleic acid-binding proteins"/>
    <property type="match status" value="3"/>
</dbReference>
<keyword evidence="5" id="KW-0234">DNA repair</keyword>
<dbReference type="PROSITE" id="PS50138">
    <property type="entry name" value="BRCA2_REPEAT"/>
    <property type="match status" value="19"/>
</dbReference>
<dbReference type="PANTHER" id="PTHR11289:SF0">
    <property type="entry name" value="BREAST CANCER TYPE 2 SUSCEPTIBILITY PROTEIN"/>
    <property type="match status" value="1"/>
</dbReference>
<dbReference type="Pfam" id="PF09103">
    <property type="entry name" value="BRCA-2_OB1"/>
    <property type="match status" value="1"/>
</dbReference>
<dbReference type="InterPro" id="IPR012340">
    <property type="entry name" value="NA-bd_OB-fold"/>
</dbReference>
<keyword evidence="1" id="KW-0677">Repeat</keyword>
<dbReference type="InterPro" id="IPR015525">
    <property type="entry name" value="BRCA2"/>
</dbReference>
<dbReference type="GO" id="GO:0006310">
    <property type="term" value="P:DNA recombination"/>
    <property type="evidence" value="ECO:0007669"/>
    <property type="project" value="UniProtKB-KW"/>
</dbReference>
<comment type="caution">
    <text evidence="8">The sequence shown here is derived from an EMBL/GenBank/DDBJ whole genome shotgun (WGS) entry which is preliminary data.</text>
</comment>
<dbReference type="SUPFAM" id="SSF81872">
    <property type="entry name" value="BRCA2 helical domain"/>
    <property type="match status" value="1"/>
</dbReference>
<evidence type="ECO:0000313" key="9">
    <source>
        <dbReference type="Proteomes" id="UP001549921"/>
    </source>
</evidence>
<name>A0ABD0S5R1_LOXSC</name>
<evidence type="ECO:0000256" key="6">
    <source>
        <dbReference type="SAM" id="MobiDB-lite"/>
    </source>
</evidence>
<evidence type="ECO:0000313" key="8">
    <source>
        <dbReference type="EMBL" id="KAL0809404.1"/>
    </source>
</evidence>
<dbReference type="Pfam" id="PF09169">
    <property type="entry name" value="BRCA-2_helical"/>
    <property type="match status" value="1"/>
</dbReference>
<keyword evidence="2" id="KW-0227">DNA damage</keyword>
<dbReference type="GO" id="GO:0006281">
    <property type="term" value="P:DNA repair"/>
    <property type="evidence" value="ECO:0007669"/>
    <property type="project" value="UniProtKB-KW"/>
</dbReference>
<gene>
    <name evidence="8" type="ORF">ABMA28_011589</name>
</gene>
<evidence type="ECO:0000256" key="2">
    <source>
        <dbReference type="ARBA" id="ARBA00022763"/>
    </source>
</evidence>
<sequence>MDDTTNVIENFEEILKQNAKKQPLALYRDQNSRKEPRFQGQRLHSVKDVISKVAIQIKAIQKADVPNTSRQDRKKLNKYKRSSFVPVNMLPSDVEVPMKLPATKFETQCVSDTQLILIIDNAEALADNNGITQEFDSTFSQTDVEKDVCVDKNYAMFIENNSIHENHSPTVSNADIKLNNKNISNSKMPKKANKNSNTETKIVTTEKVENHNSITKSNENKAFVNCDKDITQIDTQLNNNCTEMLDKCIEIETNLNVLDSEELDDDEIQPSLVFEAKKSKSPSPLVFDLETFEDFEKIAAPIIEENLDMKSAKQLINSQIIGKELFIQTDRPCEVSQINEQLSPVLQISAERLKITNTEHTNMDLKDHNYKDRNPIERNENDDTFLKDEILFSSDEENEYLHKEFQDIPLTCALETSFYEQPDMLDKTMYVGFQTASNRSIQISTESFSKAQSILDDLEKDVSSKATLTDLVESLSVKHDMSNSLQSKMNPLAKGIRFNTKDPANVNLVEEEIDHLKRPDKRKFEGFKTVSRKKIKLSDMALARCKRVFQDIDLANNYDTKIESEMNESLPEENVKVAFYAGSKENEVKTGVDTRFESNQQIDDDILQEFANDMSLINDDNQNTESANFGTASNKDFQVPDADVLTTRKFFNTIDFSDSILENNATSENENKKSSSQKNENMHKVFSFKTKCNSSPEIIGFKTASNNQIKISSKALEKAKSFFQEINVCEEDEPNLNPSLDLDVEDFNQPATSKDFGGFKTASNKDIKISSEALVRSKSILQDIITIVCEDDLMNKPTNNEQARGFKTANSKDIEMSKDAYGTLNNNDEIKKICVNQTDIDIDHAKDFDDDLNEVFNTELLDIEKQQISEPCGFKTASNKPVNISEKAFAHSKNLFKDLGVDDDLSSDYEKNMEAVPAMVIKSMTVVDMKKSVAGLSVQSKSFGNTSHSLSNTKIAALHNVPTLGFRTASKKPINISDVPLVQSKEMFRDLDDRIDAVSLKDSVNETEEVPPFKSFQTANNKPITASNKAFAKGKDIFKDIDDNESFQDFDVNKSTDIKPFEGFQTANNKAIKVSAKALAQSKALFKDIDNDNNFNININNKERIKPSYPTVNKTSVQISAYESDSKELFEDIDKDTETSNLNNDKLNKFVGFQTASKKPVEISAQALAKSKAIFKDIDDEQHIIIKNDNTNVDNVSKFKGFQVASNKTVKISTEALAKSKAIFQDIDKGFDAIENDNKNTNTDDIPKFAGFQTASKKPVNISAEALSKSKALFKDIDKDLDAFEENNDKKPSSKEFKGFQTVSKKSVQISEEALAKSKALFKDIEEAVIEENNTVTKKQNVPKFMGFQTASKKPVQVSDEAFAKSKALFKDIEEAVIEENDAVTKKQNVPKFMGFQTASKKPVQVSDEALAKSKAMFKDIEEAVIEENDAVTKKQNVPKFMGFQTASKKPVQVSDEALAKSKALFKDIDKGDIVEQYRKTNKDDMLKFQGFQTASRKPVEISDEALARSKALFKDIDHEGIVEKDSSTGEPKFRGFETANKKPVQVSEEALAKSKALFKDFDGDIVFERNPTMSNKFLGFQTASNKSVKVSEEALARSKRIFDDIDGFQENNAINNKLSPFKGFETASKKKVKISEDALKKTRQIFQDINIKYDDCKENLEDTVRDTKKLHFKSGNNKEIIVSENFLKDSRQLLTDLHTPRNNKEISKIDGRVFKEDNYIDKLIDTQVINNFEQTLYSEDFSKATTPKKSKRSGSPILSCPRAKKRKFNTPYRNDGKTPTVDAKITPKHEDTHLFNKDYKKNKRYTLKNLAKVEETNKKLKPDPYILNFNMDNLLDFEFVGQRNDMTEGKFSIEDLKEYFLKMVNKKLVPNGWLDIHLKLILWKLISYEVKFTQTLNKVCTVKNVIEQLKFRYDKELYNVERPVLRKILEKDDAASKTMVLCVAGIFVDGVNVSSVTNISSNVELLLTDGWYCVKAVIDKMLTKLVYDEKITVGCKIVTNGAELMNCEQGVSPWEDTSSVRLKIYGNSTRRARWDARLGCHSNGAILTALSSVKPEGGKVSKLRLYVTRVYPMLYVEKFEDGSTVTRSERLENIHQIKYEADRQTTMEKLYEEVEKELSDQESQDSEVSQLKIRKHSGSMITESQTKCLVDKSNRQREKLLQNIEERVRKKIEEKGLNVGRNVVTLLKIRVAGVEDKDSGVVVTKGFMSIWKPNDMLTEIIKEDSWIEVMNVVPTAIRYSEIHLSAGRQTVFNQTKFKENDKVKPYLKSMVRKCYPVGELSQNPTMTTDYNEIDTVGFIFQIDEESSKQPFQNMYLSDGERNIICVNFWGGLKKFGFQNVLDTGQIVSCTNLQKRAGNTRKSIPQFRVTEFTFFTKTPKNLVARNMIVEIEKKISALDKKKYCEECVKQKNDYSNKCLTENVSPYRFNDLNLTKNKMFIDSPLVAKREDNLNLTGLDFESSFRQTDTQELSPKSKERKRKVNEKIARLKMIGEPPPISPISIINKSKRAFNSYKSPLAQTSVATAEKSVEISKNDIQSSPIIPMNRTYVKNVNPVKLNFSNVQDNSLDEVDHFAEEFDGSPPLSLE</sequence>
<dbReference type="InterPro" id="IPR015252">
    <property type="entry name" value="BRCA2_hlx"/>
</dbReference>
<protein>
    <recommendedName>
        <fullName evidence="7">Tower domain-containing protein</fullName>
    </recommendedName>
</protein>
<keyword evidence="4" id="KW-0233">DNA recombination</keyword>
<dbReference type="Pfam" id="PF00634">
    <property type="entry name" value="BRCA2"/>
    <property type="match status" value="16"/>
</dbReference>
<proteinExistence type="predicted"/>
<dbReference type="PANTHER" id="PTHR11289">
    <property type="entry name" value="BREAST CANCER TYPE 2 SUSCEPTIBILITY PROTEIN BRCA2"/>
    <property type="match status" value="1"/>
</dbReference>
<dbReference type="GO" id="GO:0003677">
    <property type="term" value="F:DNA binding"/>
    <property type="evidence" value="ECO:0007669"/>
    <property type="project" value="UniProtKB-KW"/>
</dbReference>
<organism evidence="8 9">
    <name type="scientific">Loxostege sticticalis</name>
    <name type="common">Beet webworm moth</name>
    <dbReference type="NCBI Taxonomy" id="481309"/>
    <lineage>
        <taxon>Eukaryota</taxon>
        <taxon>Metazoa</taxon>
        <taxon>Ecdysozoa</taxon>
        <taxon>Arthropoda</taxon>
        <taxon>Hexapoda</taxon>
        <taxon>Insecta</taxon>
        <taxon>Pterygota</taxon>
        <taxon>Neoptera</taxon>
        <taxon>Endopterygota</taxon>
        <taxon>Lepidoptera</taxon>
        <taxon>Glossata</taxon>
        <taxon>Ditrysia</taxon>
        <taxon>Pyraloidea</taxon>
        <taxon>Crambidae</taxon>
        <taxon>Pyraustinae</taxon>
        <taxon>Loxostege</taxon>
    </lineage>
</organism>
<evidence type="ECO:0000256" key="1">
    <source>
        <dbReference type="ARBA" id="ARBA00022737"/>
    </source>
</evidence>
<dbReference type="CDD" id="cd04493">
    <property type="entry name" value="BRCA2DBD_OB1"/>
    <property type="match status" value="1"/>
</dbReference>
<dbReference type="EMBL" id="JBEDNZ010000029">
    <property type="protein sequence ID" value="KAL0809404.1"/>
    <property type="molecule type" value="Genomic_DNA"/>
</dbReference>
<dbReference type="InterPro" id="IPR015205">
    <property type="entry name" value="Tower_dom"/>
</dbReference>
<dbReference type="Gene3D" id="2.40.50.140">
    <property type="entry name" value="Nucleic acid-binding proteins"/>
    <property type="match status" value="4"/>
</dbReference>
<keyword evidence="3" id="KW-0238">DNA-binding</keyword>
<evidence type="ECO:0000256" key="3">
    <source>
        <dbReference type="ARBA" id="ARBA00023125"/>
    </source>
</evidence>
<dbReference type="InterPro" id="IPR015188">
    <property type="entry name" value="BRCA2_OB_3"/>
</dbReference>
<dbReference type="InterPro" id="IPR002093">
    <property type="entry name" value="BRCA2_repeat"/>
</dbReference>
<accession>A0ABD0S5R1</accession>
<reference evidence="8 9" key="1">
    <citation type="submission" date="2024-06" db="EMBL/GenBank/DDBJ databases">
        <title>A chromosome-level genome assembly of beet webworm, Loxostege sticticalis.</title>
        <authorList>
            <person name="Zhang Y."/>
        </authorList>
    </citation>
    <scope>NUCLEOTIDE SEQUENCE [LARGE SCALE GENOMIC DNA]</scope>
    <source>
        <strain evidence="8">AQ028</strain>
        <tissue evidence="8">Male pupae</tissue>
    </source>
</reference>
<dbReference type="InterPro" id="IPR015187">
    <property type="entry name" value="BRCA2_OB_1"/>
</dbReference>
<feature type="domain" description="Tower" evidence="7">
    <location>
        <begin position="2077"/>
        <end position="2118"/>
    </location>
</feature>